<dbReference type="EMBL" id="CVRI01000021">
    <property type="protein sequence ID" value="CRK91900.1"/>
    <property type="molecule type" value="Genomic_DNA"/>
</dbReference>
<dbReference type="SUPFAM" id="SSF57603">
    <property type="entry name" value="FnI-like domain"/>
    <property type="match status" value="2"/>
</dbReference>
<keyword evidence="4" id="KW-1185">Reference proteome</keyword>
<accession>A0A1J1HX18</accession>
<gene>
    <name evidence="3" type="ORF">CLUMA_CG005520</name>
</gene>
<dbReference type="Pfam" id="PF00093">
    <property type="entry name" value="VWC"/>
    <property type="match status" value="1"/>
</dbReference>
<dbReference type="AlphaFoldDB" id="A0A1J1HX18"/>
<feature type="non-terminal residue" evidence="3">
    <location>
        <position position="121"/>
    </location>
</feature>
<protein>
    <submittedName>
        <fullName evidence="3">CLUMA_CG005520, isoform A</fullName>
    </submittedName>
</protein>
<dbReference type="Proteomes" id="UP000183832">
    <property type="component" value="Unassembled WGS sequence"/>
</dbReference>
<evidence type="ECO:0000256" key="1">
    <source>
        <dbReference type="SAM" id="SignalP"/>
    </source>
</evidence>
<dbReference type="OrthoDB" id="6132182at2759"/>
<feature type="domain" description="VWFC" evidence="2">
    <location>
        <begin position="27"/>
        <end position="66"/>
    </location>
</feature>
<feature type="chain" id="PRO_5013153666" evidence="1">
    <location>
        <begin position="19"/>
        <end position="121"/>
    </location>
</feature>
<proteinExistence type="predicted"/>
<dbReference type="Gene3D" id="2.10.70.10">
    <property type="entry name" value="Complement Module, domain 1"/>
    <property type="match status" value="1"/>
</dbReference>
<feature type="signal peptide" evidence="1">
    <location>
        <begin position="1"/>
        <end position="18"/>
    </location>
</feature>
<reference evidence="3 4" key="1">
    <citation type="submission" date="2015-04" db="EMBL/GenBank/DDBJ databases">
        <authorList>
            <person name="Syromyatnikov M.Y."/>
            <person name="Popov V.N."/>
        </authorList>
    </citation>
    <scope>NUCLEOTIDE SEQUENCE [LARGE SCALE GENOMIC DNA]</scope>
</reference>
<keyword evidence="1" id="KW-0732">Signal</keyword>
<sequence>MNNIALLLTLAFVSTDSASLLQCVTGCWRNNVFYQNGDQVPSLDSCNTCWCTRNLIVCTKIYCPPEAPEESLEIPEFLPVTPGCTQNGINYQDGDEVPSLDSCNTCFCFGSAIVCTLIYCP</sequence>
<evidence type="ECO:0000313" key="3">
    <source>
        <dbReference type="EMBL" id="CRK91900.1"/>
    </source>
</evidence>
<dbReference type="InterPro" id="IPR001007">
    <property type="entry name" value="VWF_dom"/>
</dbReference>
<evidence type="ECO:0000259" key="2">
    <source>
        <dbReference type="Pfam" id="PF00093"/>
    </source>
</evidence>
<evidence type="ECO:0000313" key="4">
    <source>
        <dbReference type="Proteomes" id="UP000183832"/>
    </source>
</evidence>
<organism evidence="3 4">
    <name type="scientific">Clunio marinus</name>
    <dbReference type="NCBI Taxonomy" id="568069"/>
    <lineage>
        <taxon>Eukaryota</taxon>
        <taxon>Metazoa</taxon>
        <taxon>Ecdysozoa</taxon>
        <taxon>Arthropoda</taxon>
        <taxon>Hexapoda</taxon>
        <taxon>Insecta</taxon>
        <taxon>Pterygota</taxon>
        <taxon>Neoptera</taxon>
        <taxon>Endopterygota</taxon>
        <taxon>Diptera</taxon>
        <taxon>Nematocera</taxon>
        <taxon>Chironomoidea</taxon>
        <taxon>Chironomidae</taxon>
        <taxon>Clunio</taxon>
    </lineage>
</organism>
<name>A0A1J1HX18_9DIPT</name>